<gene>
    <name evidence="9" type="ORF">MOC_5556</name>
</gene>
<evidence type="ECO:0000256" key="3">
    <source>
        <dbReference type="ARBA" id="ARBA00022989"/>
    </source>
</evidence>
<feature type="domain" description="p-hydroxybenzoic acid efflux pump subunit AaeA-like beta-barrel" evidence="8">
    <location>
        <begin position="199"/>
        <end position="296"/>
    </location>
</feature>
<evidence type="ECO:0000313" key="9">
    <source>
        <dbReference type="EMBL" id="AIQ93311.1"/>
    </source>
</evidence>
<evidence type="ECO:0000256" key="1">
    <source>
        <dbReference type="ARBA" id="ARBA00009477"/>
    </source>
</evidence>
<accession>A0A089NZA9</accession>
<dbReference type="InterPro" id="IPR058634">
    <property type="entry name" value="AaeA-lik-b-barrel"/>
</dbReference>
<reference evidence="9 10" key="1">
    <citation type="journal article" date="2014" name="PLoS ONE">
        <title>Genome Information of Methylobacterium oryzae, a Plant-Probiotic Methylotroph in the Phyllosphere.</title>
        <authorList>
            <person name="Kwak M.J."/>
            <person name="Jeong H."/>
            <person name="Madhaiyan M."/>
            <person name="Lee Y."/>
            <person name="Sa T.M."/>
            <person name="Oh T.K."/>
            <person name="Kim J.F."/>
        </authorList>
    </citation>
    <scope>NUCLEOTIDE SEQUENCE [LARGE SCALE GENOMIC DNA]</scope>
    <source>
        <strain evidence="9 10">CBMB20</strain>
    </source>
</reference>
<dbReference type="Pfam" id="PF25917">
    <property type="entry name" value="BSH_RND"/>
    <property type="match status" value="1"/>
</dbReference>
<dbReference type="Pfam" id="PF25963">
    <property type="entry name" value="Beta-barrel_AAEA"/>
    <property type="match status" value="1"/>
</dbReference>
<evidence type="ECO:0000256" key="5">
    <source>
        <dbReference type="SAM" id="MobiDB-lite"/>
    </source>
</evidence>
<evidence type="ECO:0000256" key="6">
    <source>
        <dbReference type="SAM" id="Phobius"/>
    </source>
</evidence>
<name>A0A089NZA9_9HYPH</name>
<dbReference type="NCBIfam" id="TIGR01730">
    <property type="entry name" value="RND_mfp"/>
    <property type="match status" value="1"/>
</dbReference>
<keyword evidence="4 6" id="KW-0472">Membrane</keyword>
<dbReference type="PANTHER" id="PTHR30367:SF1">
    <property type="entry name" value="MULTIDRUG RESISTANCE PROTEIN MDTN"/>
    <property type="match status" value="1"/>
</dbReference>
<dbReference type="Proteomes" id="UP000029492">
    <property type="component" value="Chromosome"/>
</dbReference>
<protein>
    <submittedName>
        <fullName evidence="9">RND family efflux transporter MFP subunit</fullName>
    </submittedName>
</protein>
<dbReference type="EMBL" id="CP003811">
    <property type="protein sequence ID" value="AIQ93311.1"/>
    <property type="molecule type" value="Genomic_DNA"/>
</dbReference>
<dbReference type="STRING" id="693986.MOC_5556"/>
<evidence type="ECO:0000259" key="7">
    <source>
        <dbReference type="Pfam" id="PF25917"/>
    </source>
</evidence>
<dbReference type="GO" id="GO:0016020">
    <property type="term" value="C:membrane"/>
    <property type="evidence" value="ECO:0007669"/>
    <property type="project" value="InterPro"/>
</dbReference>
<feature type="transmembrane region" description="Helical" evidence="6">
    <location>
        <begin position="20"/>
        <end position="43"/>
    </location>
</feature>
<dbReference type="GO" id="GO:0022857">
    <property type="term" value="F:transmembrane transporter activity"/>
    <property type="evidence" value="ECO:0007669"/>
    <property type="project" value="InterPro"/>
</dbReference>
<dbReference type="InterPro" id="IPR058625">
    <property type="entry name" value="MdtA-like_BSH"/>
</dbReference>
<dbReference type="KEGG" id="mor:MOC_5556"/>
<dbReference type="InterPro" id="IPR006143">
    <property type="entry name" value="RND_pump_MFP"/>
</dbReference>
<dbReference type="InterPro" id="IPR050393">
    <property type="entry name" value="MFP_Efflux_Pump"/>
</dbReference>
<evidence type="ECO:0000313" key="10">
    <source>
        <dbReference type="Proteomes" id="UP000029492"/>
    </source>
</evidence>
<dbReference type="GeneID" id="96602409"/>
<dbReference type="Gene3D" id="2.40.30.170">
    <property type="match status" value="1"/>
</dbReference>
<evidence type="ECO:0000259" key="8">
    <source>
        <dbReference type="Pfam" id="PF25963"/>
    </source>
</evidence>
<dbReference type="Gene3D" id="2.40.50.100">
    <property type="match status" value="1"/>
</dbReference>
<organism evidence="9 10">
    <name type="scientific">Methylobacterium oryzae CBMB20</name>
    <dbReference type="NCBI Taxonomy" id="693986"/>
    <lineage>
        <taxon>Bacteria</taxon>
        <taxon>Pseudomonadati</taxon>
        <taxon>Pseudomonadota</taxon>
        <taxon>Alphaproteobacteria</taxon>
        <taxon>Hyphomicrobiales</taxon>
        <taxon>Methylobacteriaceae</taxon>
        <taxon>Methylobacterium</taxon>
    </lineage>
</organism>
<feature type="domain" description="Multidrug resistance protein MdtA-like barrel-sandwich hybrid" evidence="7">
    <location>
        <begin position="56"/>
        <end position="194"/>
    </location>
</feature>
<dbReference type="PANTHER" id="PTHR30367">
    <property type="entry name" value="P-HYDROXYBENZOIC ACID EFFLUX PUMP SUBUNIT AAEA-RELATED"/>
    <property type="match status" value="1"/>
</dbReference>
<keyword evidence="10" id="KW-1185">Reference proteome</keyword>
<keyword evidence="2 6" id="KW-0812">Transmembrane</keyword>
<dbReference type="SUPFAM" id="SSF111369">
    <property type="entry name" value="HlyD-like secretion proteins"/>
    <property type="match status" value="1"/>
</dbReference>
<dbReference type="AlphaFoldDB" id="A0A089NZA9"/>
<evidence type="ECO:0000256" key="4">
    <source>
        <dbReference type="ARBA" id="ARBA00023136"/>
    </source>
</evidence>
<comment type="similarity">
    <text evidence="1">Belongs to the membrane fusion protein (MFP) (TC 8.A.1) family.</text>
</comment>
<sequence>MATTPRPSLRDWQPPPAYNVAATLLALAAAMGLAYLAFLYYAYTPWTRDGRVRVYTVQVAPEVSGTVVAVRVRDNQFVRKGDVLFTIDPGTFRNAVTQAEGALASARAQAGYLAGIAQRTAELDDLATTPQQKQTTSGQAQAAQANVVQAEGALAQARLNLERTTLRATVNGWVTNLLLQEGGFAATGQPALTLVNGDSFWIEGYFEETQLPRIGEGDAARVSLMAWPDRPIRGRVTGLGRGISVADAAPGVQGLPTVNPIFTWVRLAQRVPIRIDLDDVPCPIVLAAGMTANVAILPEKAGSPDALPPDRRTGAAAGQRCEGAPVVESRR</sequence>
<proteinExistence type="inferred from homology"/>
<dbReference type="eggNOG" id="COG1566">
    <property type="taxonomic scope" value="Bacteria"/>
</dbReference>
<dbReference type="HOGENOM" id="CLU_018816_15_2_5"/>
<keyword evidence="3 6" id="KW-1133">Transmembrane helix</keyword>
<evidence type="ECO:0000256" key="2">
    <source>
        <dbReference type="ARBA" id="ARBA00022692"/>
    </source>
</evidence>
<feature type="region of interest" description="Disordered" evidence="5">
    <location>
        <begin position="300"/>
        <end position="331"/>
    </location>
</feature>
<dbReference type="RefSeq" id="WP_052083752.1">
    <property type="nucleotide sequence ID" value="NZ_CP003811.1"/>
</dbReference>